<keyword evidence="7 13" id="KW-0067">ATP-binding</keyword>
<evidence type="ECO:0000256" key="10">
    <source>
        <dbReference type="ARBA" id="ARBA00023125"/>
    </source>
</evidence>
<comment type="caution">
    <text evidence="15">The sequence shown here is derived from an EMBL/GenBank/DDBJ whole genome shotgun (WGS) entry which is preliminary data.</text>
</comment>
<evidence type="ECO:0000256" key="7">
    <source>
        <dbReference type="ARBA" id="ARBA00022840"/>
    </source>
</evidence>
<evidence type="ECO:0000256" key="5">
    <source>
        <dbReference type="ARBA" id="ARBA00022723"/>
    </source>
</evidence>
<dbReference type="PROSITE" id="PS00177">
    <property type="entry name" value="TOPOISOMERASE_II"/>
    <property type="match status" value="1"/>
</dbReference>
<dbReference type="Pfam" id="PF01751">
    <property type="entry name" value="Toprim"/>
    <property type="match status" value="1"/>
</dbReference>
<dbReference type="NCBIfam" id="NF004189">
    <property type="entry name" value="PRK05644.1"/>
    <property type="match status" value="1"/>
</dbReference>
<dbReference type="AlphaFoldDB" id="A0AA35XL12"/>
<dbReference type="GO" id="GO:0046872">
    <property type="term" value="F:metal ion binding"/>
    <property type="evidence" value="ECO:0007669"/>
    <property type="project" value="UniProtKB-KW"/>
</dbReference>
<dbReference type="InterPro" id="IPR013760">
    <property type="entry name" value="Topo_IIA-like_dom_sf"/>
</dbReference>
<dbReference type="FunFam" id="3.30.230.10:FF:000005">
    <property type="entry name" value="DNA gyrase subunit B"/>
    <property type="match status" value="1"/>
</dbReference>
<evidence type="ECO:0000313" key="15">
    <source>
        <dbReference type="EMBL" id="CAI8056801.1"/>
    </source>
</evidence>
<comment type="cofactor">
    <cofactor evidence="2">
        <name>Mg(2+)</name>
        <dbReference type="ChEBI" id="CHEBI:18420"/>
    </cofactor>
</comment>
<dbReference type="GO" id="GO:0003677">
    <property type="term" value="F:DNA binding"/>
    <property type="evidence" value="ECO:0007669"/>
    <property type="project" value="UniProtKB-UniRule"/>
</dbReference>
<dbReference type="SMART" id="SM00433">
    <property type="entry name" value="TOP2c"/>
    <property type="match status" value="1"/>
</dbReference>
<dbReference type="Gene3D" id="3.40.50.670">
    <property type="match status" value="1"/>
</dbReference>
<keyword evidence="4" id="KW-0963">Cytoplasm</keyword>
<evidence type="ECO:0000256" key="9">
    <source>
        <dbReference type="ARBA" id="ARBA00023029"/>
    </source>
</evidence>
<evidence type="ECO:0000313" key="16">
    <source>
        <dbReference type="Proteomes" id="UP001174909"/>
    </source>
</evidence>
<dbReference type="InterPro" id="IPR006171">
    <property type="entry name" value="TOPRIM_dom"/>
</dbReference>
<dbReference type="GO" id="GO:0005524">
    <property type="term" value="F:ATP binding"/>
    <property type="evidence" value="ECO:0007669"/>
    <property type="project" value="UniProtKB-UniRule"/>
</dbReference>
<dbReference type="GO" id="GO:0006265">
    <property type="term" value="P:DNA topological change"/>
    <property type="evidence" value="ECO:0007669"/>
    <property type="project" value="UniProtKB-UniRule"/>
</dbReference>
<name>A0AA35XL12_GEOBA</name>
<evidence type="ECO:0000256" key="11">
    <source>
        <dbReference type="ARBA" id="ARBA00023235"/>
    </source>
</evidence>
<comment type="subunit">
    <text evidence="13">Homodimer.</text>
</comment>
<dbReference type="EMBL" id="CASHTH010004400">
    <property type="protein sequence ID" value="CAI8056801.1"/>
    <property type="molecule type" value="Genomic_DNA"/>
</dbReference>
<organism evidence="15 16">
    <name type="scientific">Geodia barretti</name>
    <name type="common">Barrett's horny sponge</name>
    <dbReference type="NCBI Taxonomy" id="519541"/>
    <lineage>
        <taxon>Eukaryota</taxon>
        <taxon>Metazoa</taxon>
        <taxon>Porifera</taxon>
        <taxon>Demospongiae</taxon>
        <taxon>Heteroscleromorpha</taxon>
        <taxon>Tetractinellida</taxon>
        <taxon>Astrophorina</taxon>
        <taxon>Geodiidae</taxon>
        <taxon>Geodia</taxon>
    </lineage>
</organism>
<reference evidence="15" key="1">
    <citation type="submission" date="2023-03" db="EMBL/GenBank/DDBJ databases">
        <authorList>
            <person name="Steffen K."/>
            <person name="Cardenas P."/>
        </authorList>
    </citation>
    <scope>NUCLEOTIDE SEQUENCE</scope>
</reference>
<dbReference type="Gene3D" id="3.30.565.10">
    <property type="entry name" value="Histidine kinase-like ATPase, C-terminal domain"/>
    <property type="match status" value="1"/>
</dbReference>
<keyword evidence="5" id="KW-0479">Metal-binding</keyword>
<dbReference type="CDD" id="cd16928">
    <property type="entry name" value="HATPase_GyrB-like"/>
    <property type="match status" value="1"/>
</dbReference>
<evidence type="ECO:0000259" key="14">
    <source>
        <dbReference type="PROSITE" id="PS50880"/>
    </source>
</evidence>
<dbReference type="PANTHER" id="PTHR45866:SF1">
    <property type="entry name" value="DNA GYRASE SUBUNIT B, MITOCHONDRIAL"/>
    <property type="match status" value="1"/>
</dbReference>
<evidence type="ECO:0000256" key="6">
    <source>
        <dbReference type="ARBA" id="ARBA00022741"/>
    </source>
</evidence>
<dbReference type="Pfam" id="PF00204">
    <property type="entry name" value="DNA_gyraseB"/>
    <property type="match status" value="1"/>
</dbReference>
<dbReference type="Proteomes" id="UP001174909">
    <property type="component" value="Unassembled WGS sequence"/>
</dbReference>
<dbReference type="InterPro" id="IPR020568">
    <property type="entry name" value="Ribosomal_Su5_D2-typ_SF"/>
</dbReference>
<dbReference type="CDD" id="cd03366">
    <property type="entry name" value="TOPRIM_TopoIIA_GyrB"/>
    <property type="match status" value="1"/>
</dbReference>
<dbReference type="InterPro" id="IPR003594">
    <property type="entry name" value="HATPase_dom"/>
</dbReference>
<evidence type="ECO:0000256" key="2">
    <source>
        <dbReference type="ARBA" id="ARBA00001946"/>
    </source>
</evidence>
<dbReference type="PRINTS" id="PR01159">
    <property type="entry name" value="DNAGYRASEB"/>
</dbReference>
<dbReference type="GO" id="GO:0003918">
    <property type="term" value="F:DNA topoisomerase type II (double strand cut, ATP-hydrolyzing) activity"/>
    <property type="evidence" value="ECO:0007669"/>
    <property type="project" value="UniProtKB-UniRule"/>
</dbReference>
<protein>
    <recommendedName>
        <fullName evidence="13">DNA topoisomerase 2</fullName>
        <ecNumber evidence="13">5.6.2.2</ecNumber>
    </recommendedName>
</protein>
<dbReference type="InterPro" id="IPR000565">
    <property type="entry name" value="Topo_IIA_B"/>
</dbReference>
<dbReference type="NCBIfam" id="NF011501">
    <property type="entry name" value="PRK14939.1"/>
    <property type="match status" value="1"/>
</dbReference>
<dbReference type="InterPro" id="IPR049353">
    <property type="entry name" value="GyrB_hook"/>
</dbReference>
<dbReference type="InterPro" id="IPR036890">
    <property type="entry name" value="HATPase_C_sf"/>
</dbReference>
<dbReference type="SUPFAM" id="SSF55874">
    <property type="entry name" value="ATPase domain of HSP90 chaperone/DNA topoisomerase II/histidine kinase"/>
    <property type="match status" value="1"/>
</dbReference>
<evidence type="ECO:0000256" key="13">
    <source>
        <dbReference type="RuleBase" id="RU362094"/>
    </source>
</evidence>
<dbReference type="PROSITE" id="PS50880">
    <property type="entry name" value="TOPRIM"/>
    <property type="match status" value="1"/>
</dbReference>
<keyword evidence="10 13" id="KW-0238">DNA-binding</keyword>
<comment type="similarity">
    <text evidence="3">Belongs to the type II topoisomerase GyrB family.</text>
</comment>
<proteinExistence type="inferred from homology"/>
<dbReference type="FunFam" id="3.40.50.670:FF:000001">
    <property type="entry name" value="DNA topoisomerase 2"/>
    <property type="match status" value="1"/>
</dbReference>
<evidence type="ECO:0000256" key="12">
    <source>
        <dbReference type="ARBA" id="ARBA00063759"/>
    </source>
</evidence>
<evidence type="ECO:0000256" key="1">
    <source>
        <dbReference type="ARBA" id="ARBA00000185"/>
    </source>
</evidence>
<dbReference type="InterPro" id="IPR013759">
    <property type="entry name" value="Topo_IIA_B_C"/>
</dbReference>
<accession>A0AA35XL12</accession>
<comment type="similarity">
    <text evidence="13">Belongs to the type II topoisomerase family.</text>
</comment>
<dbReference type="InterPro" id="IPR018522">
    <property type="entry name" value="TopoIIA_CS"/>
</dbReference>
<dbReference type="Pfam" id="PF02518">
    <property type="entry name" value="HATPase_c"/>
    <property type="match status" value="1"/>
</dbReference>
<dbReference type="Gene3D" id="3.30.230.10">
    <property type="match status" value="1"/>
</dbReference>
<dbReference type="InterPro" id="IPR001241">
    <property type="entry name" value="Topo_IIA"/>
</dbReference>
<dbReference type="SUPFAM" id="SSF54211">
    <property type="entry name" value="Ribosomal protein S5 domain 2-like"/>
    <property type="match status" value="1"/>
</dbReference>
<dbReference type="CDD" id="cd00822">
    <property type="entry name" value="TopoII_Trans_DNA_gyrase"/>
    <property type="match status" value="1"/>
</dbReference>
<dbReference type="EC" id="5.6.2.2" evidence="13"/>
<dbReference type="PRINTS" id="PR00418">
    <property type="entry name" value="TPI2FAMILY"/>
</dbReference>
<dbReference type="SMART" id="SM00387">
    <property type="entry name" value="HATPase_c"/>
    <property type="match status" value="1"/>
</dbReference>
<feature type="domain" description="Toprim" evidence="14">
    <location>
        <begin position="425"/>
        <end position="540"/>
    </location>
</feature>
<sequence length="735" mass="81340">MPKDERTYTASDIQILEGLEAVRKRPSMYIGSTGPTGLHHLVTELVDNCIDEIGAGYGTQINVQLHPDGSVTVSDDGRGIPVDMHATAGVSALEVVMTTLHAGGKFDGREQVGYQTAGGLHGVGASCVNALSEWLQVQVLQNGEIYEQRYARGIPQTSVEKIGTSNKTGTRTTFMPDAEIFDTLDFSYDILRDRLRELAFLNKGICIRLSDARDEKNSEPITFQYDGGIASFVTYYNQNKEVLHPKPIYIEGVQSDIVVEIAFQFNTTYSENISSYANNIRTTEGGFHESGFKSALTRAFKTYASANDLLKNVKLDLTGEDIREGMTAIISVKVPEPQFEGQTKSKLGNTEVEGIVQTFVGSRLKTLLEENPSVSKRIIQKSIDAALAREAARSAREVIRRKSVLDSASMPGKLADCSERDPTRTELFLVEGDSAGGTAKQGRDRRNQAVLPLKGKGINVDKSRLDKILKNAQVIDIVTALGTGIGAEEFNIEKLRYAKIIIMADADVDGAHIRTLLLTFFFRQMPNLIASGHLYIAQPPLYQVKKGRNSQYLQDDEQMEDYLLTLALDTVQITNARRGVPYTASEYRTISDAVRKIQTLLDQIKRSGIAPSQFSNVEQPAQVAENGANEAEASDNVDKLLAMLDISPSRRSATTIESQETPEQVSSSTNTQTMLFENAPPAVDPEIVVDPTPRTWRHELRQELEKLAEFHIQDIDFMVSRKDRRPKQLRKSKVV</sequence>
<dbReference type="InterPro" id="IPR013506">
    <property type="entry name" value="Topo_IIA_bsu_dom2"/>
</dbReference>
<gene>
    <name evidence="15" type="ORF">GBAR_LOCUS30929</name>
</gene>
<keyword evidence="9 13" id="KW-0799">Topoisomerase</keyword>
<keyword evidence="11 13" id="KW-0413">Isomerase</keyword>
<dbReference type="FunFam" id="3.30.565.10:FF:000002">
    <property type="entry name" value="DNA gyrase subunit B"/>
    <property type="match status" value="1"/>
</dbReference>
<keyword evidence="8" id="KW-0460">Magnesium</keyword>
<evidence type="ECO:0000256" key="4">
    <source>
        <dbReference type="ARBA" id="ARBA00022490"/>
    </source>
</evidence>
<evidence type="ECO:0000256" key="8">
    <source>
        <dbReference type="ARBA" id="ARBA00022842"/>
    </source>
</evidence>
<dbReference type="InterPro" id="IPR014721">
    <property type="entry name" value="Ribsml_uS5_D2-typ_fold_subgr"/>
</dbReference>
<dbReference type="SUPFAM" id="SSF56719">
    <property type="entry name" value="Type II DNA topoisomerase"/>
    <property type="match status" value="1"/>
</dbReference>
<comment type="catalytic activity">
    <reaction evidence="1 13">
        <text>ATP-dependent breakage, passage and rejoining of double-stranded DNA.</text>
        <dbReference type="EC" id="5.6.2.2"/>
    </reaction>
</comment>
<comment type="subunit">
    <text evidence="12">Made up of two chains. The A chain is responsible for DNA breakage and rejoining; the B chain catalyzes ATP hydrolysis.</text>
</comment>
<keyword evidence="6 13" id="KW-0547">Nucleotide-binding</keyword>
<dbReference type="InterPro" id="IPR034160">
    <property type="entry name" value="TOPRIM_GyrB"/>
</dbReference>
<comment type="function">
    <text evidence="13">Control of topological states of DNA by transient breakage and subsequent rejoining of DNA strands. Topoisomerase II makes double-strand breaks.</text>
</comment>
<dbReference type="PANTHER" id="PTHR45866">
    <property type="entry name" value="DNA GYRASE/TOPOISOMERASE SUBUNIT B"/>
    <property type="match status" value="1"/>
</dbReference>
<dbReference type="Pfam" id="PF21249">
    <property type="entry name" value="GyrB_hook"/>
    <property type="match status" value="1"/>
</dbReference>
<evidence type="ECO:0000256" key="3">
    <source>
        <dbReference type="ARBA" id="ARBA00010708"/>
    </source>
</evidence>
<keyword evidence="16" id="KW-1185">Reference proteome</keyword>